<feature type="compositionally biased region" description="Low complexity" evidence="1">
    <location>
        <begin position="131"/>
        <end position="145"/>
    </location>
</feature>
<feature type="compositionally biased region" description="Low complexity" evidence="1">
    <location>
        <begin position="197"/>
        <end position="219"/>
    </location>
</feature>
<reference evidence="2 3" key="1">
    <citation type="submission" date="2024-02" db="EMBL/GenBank/DDBJ databases">
        <authorList>
            <person name="Chen Y."/>
            <person name="Shah S."/>
            <person name="Dougan E. K."/>
            <person name="Thang M."/>
            <person name="Chan C."/>
        </authorList>
    </citation>
    <scope>NUCLEOTIDE SEQUENCE [LARGE SCALE GENOMIC DNA]</scope>
</reference>
<dbReference type="EMBL" id="CAXAMM010038113">
    <property type="protein sequence ID" value="CAK9078180.1"/>
    <property type="molecule type" value="Genomic_DNA"/>
</dbReference>
<sequence length="425" mass="45461">MATARAKVSFLHIGCTYCSTVLGQTYPLDEDYLLGYAQCPEIAHLGDRENQDVELLQDRLSQRITLESTAFPFLSEELSAEPDGFTVQIESRPISFHSPSHSARAPPASQAAYPANPPALPDPSSAPPPVTTVTSPSAPSAARPAFTRKARAPVPPAAQLRMDDRSVQAQASTSSPGGAICTTSPGNLMPASAQAEAGTSPSAPASSSSSGPGPVASGRWRNRALLGSQASASSSSGAICTASPIGNPVPPPASAQVPQLRSAHGARVAMFSARFDGGETEQRFRAIHRILVGNGYDVLMVSVRPGESFADLTTRYLGRIHRENGVMLSVCTRHYGEMTSSEYSSFEEIKFAKTYRIMVLPLRVEEIYPPEPPGRGPNWPNHLDEHLDAQSYVSWVFDPARLYFDCRGKSEFEIASAIADSLHPP</sequence>
<keyword evidence="3" id="KW-1185">Reference proteome</keyword>
<gene>
    <name evidence="2" type="ORF">SCF082_LOCUS37425</name>
</gene>
<feature type="region of interest" description="Disordered" evidence="1">
    <location>
        <begin position="234"/>
        <end position="261"/>
    </location>
</feature>
<protein>
    <recommendedName>
        <fullName evidence="4">TIR domain-containing protein</fullName>
    </recommendedName>
</protein>
<organism evidence="2 3">
    <name type="scientific">Durusdinium trenchii</name>
    <dbReference type="NCBI Taxonomy" id="1381693"/>
    <lineage>
        <taxon>Eukaryota</taxon>
        <taxon>Sar</taxon>
        <taxon>Alveolata</taxon>
        <taxon>Dinophyceae</taxon>
        <taxon>Suessiales</taxon>
        <taxon>Symbiodiniaceae</taxon>
        <taxon>Durusdinium</taxon>
    </lineage>
</organism>
<evidence type="ECO:0000256" key="1">
    <source>
        <dbReference type="SAM" id="MobiDB-lite"/>
    </source>
</evidence>
<feature type="region of interest" description="Disordered" evidence="1">
    <location>
        <begin position="96"/>
        <end position="219"/>
    </location>
</feature>
<evidence type="ECO:0000313" key="2">
    <source>
        <dbReference type="EMBL" id="CAK9078180.1"/>
    </source>
</evidence>
<proteinExistence type="predicted"/>
<feature type="compositionally biased region" description="Pro residues" evidence="1">
    <location>
        <begin position="115"/>
        <end position="130"/>
    </location>
</feature>
<accession>A0ABP0PQ66</accession>
<feature type="compositionally biased region" description="Polar residues" evidence="1">
    <location>
        <begin position="167"/>
        <end position="186"/>
    </location>
</feature>
<feature type="compositionally biased region" description="Low complexity" evidence="1">
    <location>
        <begin position="98"/>
        <end position="114"/>
    </location>
</feature>
<evidence type="ECO:0000313" key="3">
    <source>
        <dbReference type="Proteomes" id="UP001642464"/>
    </source>
</evidence>
<dbReference type="Proteomes" id="UP001642464">
    <property type="component" value="Unassembled WGS sequence"/>
</dbReference>
<name>A0ABP0PQ66_9DINO</name>
<comment type="caution">
    <text evidence="2">The sequence shown here is derived from an EMBL/GenBank/DDBJ whole genome shotgun (WGS) entry which is preliminary data.</text>
</comment>
<evidence type="ECO:0008006" key="4">
    <source>
        <dbReference type="Google" id="ProtNLM"/>
    </source>
</evidence>